<evidence type="ECO:0000256" key="1">
    <source>
        <dbReference type="SAM" id="Phobius"/>
    </source>
</evidence>
<organism evidence="2 3">
    <name type="scientific">Opisthorchis felineus</name>
    <dbReference type="NCBI Taxonomy" id="147828"/>
    <lineage>
        <taxon>Eukaryota</taxon>
        <taxon>Metazoa</taxon>
        <taxon>Spiralia</taxon>
        <taxon>Lophotrochozoa</taxon>
        <taxon>Platyhelminthes</taxon>
        <taxon>Trematoda</taxon>
        <taxon>Digenea</taxon>
        <taxon>Opisthorchiida</taxon>
        <taxon>Opisthorchiata</taxon>
        <taxon>Opisthorchiidae</taxon>
        <taxon>Opisthorchis</taxon>
    </lineage>
</organism>
<keyword evidence="1" id="KW-0472">Membrane</keyword>
<reference evidence="2 3" key="1">
    <citation type="journal article" date="2019" name="BMC Genomics">
        <title>New insights from Opisthorchis felineus genome: update on genomics of the epidemiologically important liver flukes.</title>
        <authorList>
            <person name="Ershov N.I."/>
            <person name="Mordvinov V.A."/>
            <person name="Prokhortchouk E.B."/>
            <person name="Pakharukova M.Y."/>
            <person name="Gunbin K.V."/>
            <person name="Ustyantsev K."/>
            <person name="Genaev M.A."/>
            <person name="Blinov A.G."/>
            <person name="Mazur A."/>
            <person name="Boulygina E."/>
            <person name="Tsygankova S."/>
            <person name="Khrameeva E."/>
            <person name="Chekanov N."/>
            <person name="Fan G."/>
            <person name="Xiao A."/>
            <person name="Zhang H."/>
            <person name="Xu X."/>
            <person name="Yang H."/>
            <person name="Solovyev V."/>
            <person name="Lee S.M."/>
            <person name="Liu X."/>
            <person name="Afonnikov D.A."/>
            <person name="Skryabin K.G."/>
        </authorList>
    </citation>
    <scope>NUCLEOTIDE SEQUENCE [LARGE SCALE GENOMIC DNA]</scope>
    <source>
        <strain evidence="2">AK-0245</strain>
        <tissue evidence="2">Whole organism</tissue>
    </source>
</reference>
<proteinExistence type="predicted"/>
<protein>
    <submittedName>
        <fullName evidence="2">Uncharacterized protein</fullName>
    </submittedName>
</protein>
<feature type="transmembrane region" description="Helical" evidence="1">
    <location>
        <begin position="20"/>
        <end position="40"/>
    </location>
</feature>
<dbReference type="AlphaFoldDB" id="A0A4S2LS46"/>
<sequence>MVYGNKSSNCGYQTRFAHMHFMPSLIFTLLCLNSVVEGFYPYEQKSMKMMIEAAECSWMDPKTFCQGSASHPSCFRLGCQKCRCVRQIKSQKYELDCSARPNALCYIKNYFACHFAQLKFLQLPTKQTSCVWNPE</sequence>
<evidence type="ECO:0000313" key="3">
    <source>
        <dbReference type="Proteomes" id="UP000308267"/>
    </source>
</evidence>
<keyword evidence="3" id="KW-1185">Reference proteome</keyword>
<gene>
    <name evidence="2" type="ORF">CRM22_005229</name>
</gene>
<keyword evidence="1" id="KW-0812">Transmembrane</keyword>
<dbReference type="Proteomes" id="UP000308267">
    <property type="component" value="Unassembled WGS sequence"/>
</dbReference>
<comment type="caution">
    <text evidence="2">The sequence shown here is derived from an EMBL/GenBank/DDBJ whole genome shotgun (WGS) entry which is preliminary data.</text>
</comment>
<evidence type="ECO:0000313" key="2">
    <source>
        <dbReference type="EMBL" id="TGZ66621.1"/>
    </source>
</evidence>
<dbReference type="EMBL" id="SJOL01006446">
    <property type="protein sequence ID" value="TGZ66621.1"/>
    <property type="molecule type" value="Genomic_DNA"/>
</dbReference>
<accession>A0A4S2LS46</accession>
<keyword evidence="1" id="KW-1133">Transmembrane helix</keyword>
<name>A0A4S2LS46_OPIFE</name>